<gene>
    <name evidence="1" type="primary">orf06836</name>
    <name evidence="1" type="ORF">Q903MT_gene6782</name>
</gene>
<reference evidence="1" key="1">
    <citation type="submission" date="2019-03" db="EMBL/GenBank/DDBJ databases">
        <title>Largest Complete Mitochondrial Genome of a Gymnosperm, Sitka Spruce (Picea sitchensis), Indicates Complex Physical Structure.</title>
        <authorList>
            <person name="Jackman S.D."/>
            <person name="Coombe L."/>
            <person name="Warren R."/>
            <person name="Kirk H."/>
            <person name="Trinh E."/>
            <person name="McLeod T."/>
            <person name="Pleasance S."/>
            <person name="Pandoh P."/>
            <person name="Zhao Y."/>
            <person name="Coope R."/>
            <person name="Bousquet J."/>
            <person name="Bohlmann J.C."/>
            <person name="Jones S.J.M."/>
            <person name="Birol I."/>
        </authorList>
    </citation>
    <scope>NUCLEOTIDE SEQUENCE</scope>
    <source>
        <strain evidence="1">Q903</strain>
    </source>
</reference>
<evidence type="ECO:0000313" key="1">
    <source>
        <dbReference type="EMBL" id="QHR92734.1"/>
    </source>
</evidence>
<accession>A0A6B9XXQ6</accession>
<name>A0A6B9XXQ6_PICSI</name>
<dbReference type="EMBL" id="MK697705">
    <property type="protein sequence ID" value="QHR92734.1"/>
    <property type="molecule type" value="Genomic_DNA"/>
</dbReference>
<dbReference type="AlphaFoldDB" id="A0A6B9XXQ6"/>
<keyword evidence="1" id="KW-0496">Mitochondrion</keyword>
<protein>
    <submittedName>
        <fullName evidence="1">Uncharacterized protein</fullName>
    </submittedName>
</protein>
<organism evidence="1">
    <name type="scientific">Picea sitchensis</name>
    <name type="common">Sitka spruce</name>
    <name type="synonym">Pinus sitchensis</name>
    <dbReference type="NCBI Taxonomy" id="3332"/>
    <lineage>
        <taxon>Eukaryota</taxon>
        <taxon>Viridiplantae</taxon>
        <taxon>Streptophyta</taxon>
        <taxon>Embryophyta</taxon>
        <taxon>Tracheophyta</taxon>
        <taxon>Spermatophyta</taxon>
        <taxon>Pinopsida</taxon>
        <taxon>Pinidae</taxon>
        <taxon>Conifers I</taxon>
        <taxon>Pinales</taxon>
        <taxon>Pinaceae</taxon>
        <taxon>Picea</taxon>
    </lineage>
</organism>
<geneLocation type="mitochondrion" evidence="1"/>
<sequence length="71" mass="7866">MISESSGMRLTYMQILLVSIAPLSSNRLKGHLRALYGLFIYPGTPANPQITTFSKAVQLRSRNLSRDAGQK</sequence>
<proteinExistence type="predicted"/>